<evidence type="ECO:0000256" key="2">
    <source>
        <dbReference type="SAM" id="SignalP"/>
    </source>
</evidence>
<organism evidence="3">
    <name type="scientific">Nephrops norvegicus</name>
    <name type="common">Norway lobster</name>
    <dbReference type="NCBI Taxonomy" id="6829"/>
    <lineage>
        <taxon>Eukaryota</taxon>
        <taxon>Metazoa</taxon>
        <taxon>Ecdysozoa</taxon>
        <taxon>Arthropoda</taxon>
        <taxon>Crustacea</taxon>
        <taxon>Multicrustacea</taxon>
        <taxon>Malacostraca</taxon>
        <taxon>Eumalacostraca</taxon>
        <taxon>Eucarida</taxon>
        <taxon>Decapoda</taxon>
        <taxon>Pleocyemata</taxon>
        <taxon>Astacidea</taxon>
        <taxon>Nephropoidea</taxon>
        <taxon>Nephropidae</taxon>
        <taxon>Nephrops</taxon>
    </lineage>
</organism>
<dbReference type="AlphaFoldDB" id="A0A4D6BME1"/>
<reference evidence="3" key="1">
    <citation type="journal article" date="2018" name="Front. Endocrinol.">
        <title>Insights Into Sexual Maturation and Reproduction in the Norway Lobster (Nephrops norvegicus) via in silico Prediction and Characterization of Neuropeptides and G Protein-coupled Receptors.</title>
        <authorList>
            <person name="Nguyen T.V."/>
            <person name="Rotllant G.E."/>
            <person name="Cummins S.F."/>
            <person name="Elizur A."/>
            <person name="Ventura T."/>
        </authorList>
    </citation>
    <scope>NUCLEOTIDE SEQUENCE</scope>
</reference>
<feature type="compositionally biased region" description="Polar residues" evidence="1">
    <location>
        <begin position="100"/>
        <end position="116"/>
    </location>
</feature>
<feature type="region of interest" description="Disordered" evidence="1">
    <location>
        <begin position="97"/>
        <end position="116"/>
    </location>
</feature>
<keyword evidence="2" id="KW-0732">Signal</keyword>
<accession>A0A4D6BME1</accession>
<sequence>MSRGMINVFLVVLGVAALSSRAWGSCSQYGHSCFGAHGKRDGDQYARQEPSPLYPEANQLPEFEQRQEDRLSVDEAVTDREIVANARNWLAVLSHRLRQRTSPQSSPSAQSLGYFQ</sequence>
<evidence type="ECO:0000256" key="1">
    <source>
        <dbReference type="SAM" id="MobiDB-lite"/>
    </source>
</evidence>
<feature type="chain" id="PRO_5020024421" evidence="2">
    <location>
        <begin position="25"/>
        <end position="116"/>
    </location>
</feature>
<feature type="signal peptide" evidence="2">
    <location>
        <begin position="1"/>
        <end position="24"/>
    </location>
</feature>
<proteinExistence type="evidence at transcript level"/>
<dbReference type="EMBL" id="MH727926">
    <property type="protein sequence ID" value="QBX89034.1"/>
    <property type="molecule type" value="mRNA"/>
</dbReference>
<name>A0A4D6BME1_NEPNO</name>
<protein>
    <submittedName>
        <fullName evidence="3">CChamide-2</fullName>
    </submittedName>
</protein>
<evidence type="ECO:0000313" key="3">
    <source>
        <dbReference type="EMBL" id="QBX89034.1"/>
    </source>
</evidence>